<reference evidence="1" key="1">
    <citation type="submission" date="2023-03" db="EMBL/GenBank/DDBJ databases">
        <authorList>
            <person name="Julca I."/>
        </authorList>
    </citation>
    <scope>NUCLEOTIDE SEQUENCE</scope>
</reference>
<evidence type="ECO:0000313" key="2">
    <source>
        <dbReference type="Proteomes" id="UP001161247"/>
    </source>
</evidence>
<protein>
    <submittedName>
        <fullName evidence="1">OLC1v1029513C1</fullName>
    </submittedName>
</protein>
<name>A0AAV1CE06_OLDCO</name>
<accession>A0AAV1CE06</accession>
<sequence length="288" mass="33499">MALDTLGIDKIATGHTFENCDISQNKDLEQYLDTNFGLTSTEKNLECGRDENSNLFPQYMRMTEGQLNKKNTRLSPEYINKHFYVFKGMGEVEILDGFVYSSQLDRNKVESAHISFDLELVRNHRRYAVQNVGHDLTSNDNMLIDSLVPREDAPRMLQVVLAETMDRRQWRLTETRFCTDHPKEQPLRQGRNSNWAATREHRCQGRNYWRMSEPGWLPAEDGSDSGTTGQRMGQWFFSRNNESQEYSLMSQNPIDKAGLQSPRPFQRLTATEVMDQLVTQPHRHDLDM</sequence>
<dbReference type="AlphaFoldDB" id="A0AAV1CE06"/>
<dbReference type="Proteomes" id="UP001161247">
    <property type="component" value="Chromosome 2"/>
</dbReference>
<organism evidence="1 2">
    <name type="scientific">Oldenlandia corymbosa var. corymbosa</name>
    <dbReference type="NCBI Taxonomy" id="529605"/>
    <lineage>
        <taxon>Eukaryota</taxon>
        <taxon>Viridiplantae</taxon>
        <taxon>Streptophyta</taxon>
        <taxon>Embryophyta</taxon>
        <taxon>Tracheophyta</taxon>
        <taxon>Spermatophyta</taxon>
        <taxon>Magnoliopsida</taxon>
        <taxon>eudicotyledons</taxon>
        <taxon>Gunneridae</taxon>
        <taxon>Pentapetalae</taxon>
        <taxon>asterids</taxon>
        <taxon>lamiids</taxon>
        <taxon>Gentianales</taxon>
        <taxon>Rubiaceae</taxon>
        <taxon>Rubioideae</taxon>
        <taxon>Spermacoceae</taxon>
        <taxon>Hedyotis-Oldenlandia complex</taxon>
        <taxon>Oldenlandia</taxon>
    </lineage>
</organism>
<evidence type="ECO:0000313" key="1">
    <source>
        <dbReference type="EMBL" id="CAI9093911.1"/>
    </source>
</evidence>
<proteinExistence type="predicted"/>
<gene>
    <name evidence="1" type="ORF">OLC1_LOCUS5215</name>
</gene>
<keyword evidence="2" id="KW-1185">Reference proteome</keyword>
<dbReference type="EMBL" id="OX459119">
    <property type="protein sequence ID" value="CAI9093911.1"/>
    <property type="molecule type" value="Genomic_DNA"/>
</dbReference>